<evidence type="ECO:0000256" key="1">
    <source>
        <dbReference type="ARBA" id="ARBA00022723"/>
    </source>
</evidence>
<gene>
    <name evidence="5" type="ORF">E6H00_17645</name>
</gene>
<dbReference type="AlphaFoldDB" id="A0A537JT53"/>
<keyword evidence="1" id="KW-0479">Metal-binding</keyword>
<dbReference type="PANTHER" id="PTHR36507:SF1">
    <property type="entry name" value="BLL1555 PROTEIN"/>
    <property type="match status" value="1"/>
</dbReference>
<protein>
    <recommendedName>
        <fullName evidence="4">Blue (type 1) copper domain-containing protein</fullName>
    </recommendedName>
</protein>
<proteinExistence type="predicted"/>
<reference evidence="5 6" key="1">
    <citation type="journal article" date="2019" name="Nat. Microbiol.">
        <title>Mediterranean grassland soil C-N compound turnover is dependent on rainfall and depth, and is mediated by genomically divergent microorganisms.</title>
        <authorList>
            <person name="Diamond S."/>
            <person name="Andeer P.F."/>
            <person name="Li Z."/>
            <person name="Crits-Christoph A."/>
            <person name="Burstein D."/>
            <person name="Anantharaman K."/>
            <person name="Lane K.R."/>
            <person name="Thomas B.C."/>
            <person name="Pan C."/>
            <person name="Northen T.R."/>
            <person name="Banfield J.F."/>
        </authorList>
    </citation>
    <scope>NUCLEOTIDE SEQUENCE [LARGE SCALE GENOMIC DNA]</scope>
    <source>
        <strain evidence="5">NP_3</strain>
    </source>
</reference>
<evidence type="ECO:0000256" key="2">
    <source>
        <dbReference type="ARBA" id="ARBA00023008"/>
    </source>
</evidence>
<dbReference type="EMBL" id="VBAK01000186">
    <property type="protein sequence ID" value="TMI86713.1"/>
    <property type="molecule type" value="Genomic_DNA"/>
</dbReference>
<feature type="chain" id="PRO_5022110017" description="Blue (type 1) copper domain-containing protein" evidence="3">
    <location>
        <begin position="33"/>
        <end position="245"/>
    </location>
</feature>
<evidence type="ECO:0000256" key="3">
    <source>
        <dbReference type="SAM" id="SignalP"/>
    </source>
</evidence>
<dbReference type="InterPro" id="IPR052721">
    <property type="entry name" value="ET_Amicyanin"/>
</dbReference>
<dbReference type="Pfam" id="PF00127">
    <property type="entry name" value="Copper-bind"/>
    <property type="match status" value="1"/>
</dbReference>
<dbReference type="Proteomes" id="UP000318509">
    <property type="component" value="Unassembled WGS sequence"/>
</dbReference>
<dbReference type="InterPro" id="IPR000923">
    <property type="entry name" value="BlueCu_1"/>
</dbReference>
<dbReference type="InterPro" id="IPR008972">
    <property type="entry name" value="Cupredoxin"/>
</dbReference>
<feature type="signal peptide" evidence="3">
    <location>
        <begin position="1"/>
        <end position="32"/>
    </location>
</feature>
<comment type="caution">
    <text evidence="5">The sequence shown here is derived from an EMBL/GenBank/DDBJ whole genome shotgun (WGS) entry which is preliminary data.</text>
</comment>
<keyword evidence="2" id="KW-0186">Copper</keyword>
<organism evidence="5 6">
    <name type="scientific">Candidatus Segetimicrobium genomatis</name>
    <dbReference type="NCBI Taxonomy" id="2569760"/>
    <lineage>
        <taxon>Bacteria</taxon>
        <taxon>Bacillati</taxon>
        <taxon>Candidatus Sysuimicrobiota</taxon>
        <taxon>Candidatus Sysuimicrobiia</taxon>
        <taxon>Candidatus Sysuimicrobiales</taxon>
        <taxon>Candidatus Segetimicrobiaceae</taxon>
        <taxon>Candidatus Segetimicrobium</taxon>
    </lineage>
</organism>
<evidence type="ECO:0000313" key="5">
    <source>
        <dbReference type="EMBL" id="TMI86713.1"/>
    </source>
</evidence>
<dbReference type="PANTHER" id="PTHR36507">
    <property type="entry name" value="BLL1555 PROTEIN"/>
    <property type="match status" value="1"/>
</dbReference>
<name>A0A537JT53_9BACT</name>
<evidence type="ECO:0000259" key="4">
    <source>
        <dbReference type="Pfam" id="PF00127"/>
    </source>
</evidence>
<feature type="domain" description="Blue (type 1) copper" evidence="4">
    <location>
        <begin position="44"/>
        <end position="108"/>
    </location>
</feature>
<dbReference type="GO" id="GO:0009055">
    <property type="term" value="F:electron transfer activity"/>
    <property type="evidence" value="ECO:0007669"/>
    <property type="project" value="InterPro"/>
</dbReference>
<dbReference type="SUPFAM" id="SSF49503">
    <property type="entry name" value="Cupredoxins"/>
    <property type="match status" value="2"/>
</dbReference>
<keyword evidence="3" id="KW-0732">Signal</keyword>
<evidence type="ECO:0000313" key="6">
    <source>
        <dbReference type="Proteomes" id="UP000318509"/>
    </source>
</evidence>
<accession>A0A537JT53</accession>
<dbReference type="GO" id="GO:0005507">
    <property type="term" value="F:copper ion binding"/>
    <property type="evidence" value="ECO:0007669"/>
    <property type="project" value="InterPro"/>
</dbReference>
<dbReference type="Gene3D" id="2.60.40.420">
    <property type="entry name" value="Cupredoxins - blue copper proteins"/>
    <property type="match status" value="2"/>
</dbReference>
<sequence>MRHRHLMVLAIAVMGAAILGSSVWTPGTPVQAAGTTVTIPGDSYLPAALMIEVGQTVTWVNKDSDPHVTASALGAPEEFILPTASGKSSSFKFTKPGLYPYYCVDHATYNAKLRRAVARKEADAFPIAMEGLVVVKGPGFTGAPSVTVAISGGAYAPDIVVVQAGGQVTWTNGDTDAHAVVFNGAFVPKVDLAAGKSQSVTFANRGIYFFYDERYATYDSKLGLTAAKKGAPNFPIAMQGYVVVL</sequence>